<dbReference type="InterPro" id="IPR002347">
    <property type="entry name" value="SDR_fam"/>
</dbReference>
<proteinExistence type="inferred from homology"/>
<dbReference type="InterPro" id="IPR036291">
    <property type="entry name" value="NAD(P)-bd_dom_sf"/>
</dbReference>
<dbReference type="Proteomes" id="UP001501411">
    <property type="component" value="Unassembled WGS sequence"/>
</dbReference>
<gene>
    <name evidence="3" type="ORF">GCM10023231_16950</name>
</gene>
<dbReference type="PANTHER" id="PTHR42760">
    <property type="entry name" value="SHORT-CHAIN DEHYDROGENASES/REDUCTASES FAMILY MEMBER"/>
    <property type="match status" value="1"/>
</dbReference>
<name>A0ABP9B202_9SPHI</name>
<keyword evidence="2" id="KW-0560">Oxidoreductase</keyword>
<keyword evidence="4" id="KW-1185">Reference proteome</keyword>
<evidence type="ECO:0000256" key="1">
    <source>
        <dbReference type="ARBA" id="ARBA00006484"/>
    </source>
</evidence>
<comment type="similarity">
    <text evidence="1">Belongs to the short-chain dehydrogenases/reductases (SDR) family.</text>
</comment>
<dbReference type="PRINTS" id="PR00081">
    <property type="entry name" value="GDHRDH"/>
</dbReference>
<evidence type="ECO:0000256" key="2">
    <source>
        <dbReference type="ARBA" id="ARBA00023002"/>
    </source>
</evidence>
<sequence length="233" mass="25457">MRNIVIVGASKGLGNSMIDGLGKKEDTFFLISRTKPMNLDLQADYKKIWIQADLSNLDSIETILQAIAKTPIDIVIYNAGIWEKTNFEEVTPTEIVSIINVNLTSVILLTQKLIGNIRSGRLKKIIFIGSTCGLENEGSDAIVYNATKFGIRGVTHALREYLRKDLISVSCISPGSIASDIPFSDGAETALKKHSNERMPVADIISIINVILDSSVATCIKEIHVPALKDTDL</sequence>
<accession>A0ABP9B202</accession>
<dbReference type="CDD" id="cd05233">
    <property type="entry name" value="SDR_c"/>
    <property type="match status" value="1"/>
</dbReference>
<evidence type="ECO:0000313" key="3">
    <source>
        <dbReference type="EMBL" id="GAA4789353.1"/>
    </source>
</evidence>
<dbReference type="Gene3D" id="3.40.50.720">
    <property type="entry name" value="NAD(P)-binding Rossmann-like Domain"/>
    <property type="match status" value="1"/>
</dbReference>
<evidence type="ECO:0000313" key="4">
    <source>
        <dbReference type="Proteomes" id="UP001501411"/>
    </source>
</evidence>
<dbReference type="SUPFAM" id="SSF51735">
    <property type="entry name" value="NAD(P)-binding Rossmann-fold domains"/>
    <property type="match status" value="1"/>
</dbReference>
<dbReference type="EMBL" id="BAABIQ010000011">
    <property type="protein sequence ID" value="GAA4789353.1"/>
    <property type="molecule type" value="Genomic_DNA"/>
</dbReference>
<protein>
    <submittedName>
        <fullName evidence="3">SDR family NAD(P)-dependent oxidoreductase</fullName>
    </submittedName>
</protein>
<dbReference type="PANTHER" id="PTHR42760:SF133">
    <property type="entry name" value="3-OXOACYL-[ACYL-CARRIER-PROTEIN] REDUCTASE"/>
    <property type="match status" value="1"/>
</dbReference>
<dbReference type="RefSeq" id="WP_345231331.1">
    <property type="nucleotide sequence ID" value="NZ_BAABIQ010000011.1"/>
</dbReference>
<reference evidence="4" key="1">
    <citation type="journal article" date="2019" name="Int. J. Syst. Evol. Microbiol.">
        <title>The Global Catalogue of Microorganisms (GCM) 10K type strain sequencing project: providing services to taxonomists for standard genome sequencing and annotation.</title>
        <authorList>
            <consortium name="The Broad Institute Genomics Platform"/>
            <consortium name="The Broad Institute Genome Sequencing Center for Infectious Disease"/>
            <person name="Wu L."/>
            <person name="Ma J."/>
        </authorList>
    </citation>
    <scope>NUCLEOTIDE SEQUENCE [LARGE SCALE GENOMIC DNA]</scope>
    <source>
        <strain evidence="4">JCM 18200</strain>
    </source>
</reference>
<organism evidence="3 4">
    <name type="scientific">Olivibacter ginsenosidimutans</name>
    <dbReference type="NCBI Taxonomy" id="1176537"/>
    <lineage>
        <taxon>Bacteria</taxon>
        <taxon>Pseudomonadati</taxon>
        <taxon>Bacteroidota</taxon>
        <taxon>Sphingobacteriia</taxon>
        <taxon>Sphingobacteriales</taxon>
        <taxon>Sphingobacteriaceae</taxon>
        <taxon>Olivibacter</taxon>
    </lineage>
</organism>
<comment type="caution">
    <text evidence="3">The sequence shown here is derived from an EMBL/GenBank/DDBJ whole genome shotgun (WGS) entry which is preliminary data.</text>
</comment>
<dbReference type="Pfam" id="PF00106">
    <property type="entry name" value="adh_short"/>
    <property type="match status" value="1"/>
</dbReference>